<comment type="caution">
    <text evidence="1">The sequence shown here is derived from an EMBL/GenBank/DDBJ whole genome shotgun (WGS) entry which is preliminary data.</text>
</comment>
<dbReference type="Gene3D" id="2.60.40.10">
    <property type="entry name" value="Immunoglobulins"/>
    <property type="match status" value="2"/>
</dbReference>
<dbReference type="InterPro" id="IPR013783">
    <property type="entry name" value="Ig-like_fold"/>
</dbReference>
<accession>A0A5R8M7V3</accession>
<proteinExistence type="predicted"/>
<evidence type="ECO:0000313" key="1">
    <source>
        <dbReference type="EMBL" id="TLF45560.1"/>
    </source>
</evidence>
<dbReference type="RefSeq" id="WP_138257408.1">
    <property type="nucleotide sequence ID" value="NZ_VBUK01000002.1"/>
</dbReference>
<evidence type="ECO:0000313" key="2">
    <source>
        <dbReference type="Proteomes" id="UP000308382"/>
    </source>
</evidence>
<dbReference type="EMBL" id="VBUK01000002">
    <property type="protein sequence ID" value="TLF45560.1"/>
    <property type="molecule type" value="Genomic_DNA"/>
</dbReference>
<dbReference type="InterPro" id="IPR036116">
    <property type="entry name" value="FN3_sf"/>
</dbReference>
<sequence length="236" mass="26380">MKRIIHLTFCLLVLGCSKGGNDNPLPPDQELENKQEAENGELTVPELIFPEKDQLCLDSEITFNWSDAINPEGGSLNYQIQISTNRAFTGIVEDQVIQGTSLSLVMERGQDYYWRVLAIDSNGDMSDFSPSSAFYVQGEATSNYIPFNPSITSPEQGKEVAYENINLQWESSDLDNDFLRYDVYLGTTQSPGLFESGLTTNTLEVSLEPNQIYYWQVHVSDGSSKSIGGIWSFTTK</sequence>
<dbReference type="AlphaFoldDB" id="A0A5R8M7V3"/>
<dbReference type="Proteomes" id="UP000308382">
    <property type="component" value="Unassembled WGS sequence"/>
</dbReference>
<organism evidence="1 2">
    <name type="scientific">Maribacter aurantiacus</name>
    <dbReference type="NCBI Taxonomy" id="1882343"/>
    <lineage>
        <taxon>Bacteria</taxon>
        <taxon>Pseudomonadati</taxon>
        <taxon>Bacteroidota</taxon>
        <taxon>Flavobacteriia</taxon>
        <taxon>Flavobacteriales</taxon>
        <taxon>Flavobacteriaceae</taxon>
        <taxon>Maribacter</taxon>
    </lineage>
</organism>
<dbReference type="SUPFAM" id="SSF49265">
    <property type="entry name" value="Fibronectin type III"/>
    <property type="match status" value="1"/>
</dbReference>
<reference evidence="1 2" key="1">
    <citation type="journal article" date="2017" name="Int. J. Syst. Evol. Microbiol.">
        <title>Maripseudobacter aurantiacus gen. nov., sp. nov., a novel member of the family Flavobacteriaceae isolated from a sedimentation basin.</title>
        <authorList>
            <person name="Chen C."/>
            <person name="Su Y."/>
            <person name="Tao T."/>
            <person name="Fu G."/>
            <person name="Zhang C."/>
            <person name="Sun C."/>
            <person name="Zhang X."/>
            <person name="Wu M."/>
        </authorList>
    </citation>
    <scope>NUCLEOTIDE SEQUENCE [LARGE SCALE GENOMIC DNA]</scope>
    <source>
        <strain evidence="2">CDA4</strain>
    </source>
</reference>
<dbReference type="PROSITE" id="PS51257">
    <property type="entry name" value="PROKAR_LIPOPROTEIN"/>
    <property type="match status" value="1"/>
</dbReference>
<protein>
    <recommendedName>
        <fullName evidence="3">Fibronectin type-III domain-containing protein</fullName>
    </recommendedName>
</protein>
<evidence type="ECO:0008006" key="3">
    <source>
        <dbReference type="Google" id="ProtNLM"/>
    </source>
</evidence>
<name>A0A5R8M7V3_9FLAO</name>
<keyword evidence="2" id="KW-1185">Reference proteome</keyword>
<dbReference type="OrthoDB" id="789771at2"/>
<gene>
    <name evidence="1" type="ORF">FEK29_05410</name>
</gene>